<organism evidence="5 6">
    <name type="scientific">[Emmonsia] crescens</name>
    <dbReference type="NCBI Taxonomy" id="73230"/>
    <lineage>
        <taxon>Eukaryota</taxon>
        <taxon>Fungi</taxon>
        <taxon>Dikarya</taxon>
        <taxon>Ascomycota</taxon>
        <taxon>Pezizomycotina</taxon>
        <taxon>Eurotiomycetes</taxon>
        <taxon>Eurotiomycetidae</taxon>
        <taxon>Onygenales</taxon>
        <taxon>Ajellomycetaceae</taxon>
        <taxon>Emergomyces</taxon>
    </lineage>
</organism>
<dbReference type="VEuPathDB" id="FungiDB:EMCG_06470"/>
<dbReference type="Gene3D" id="1.20.5.170">
    <property type="match status" value="1"/>
</dbReference>
<evidence type="ECO:0000256" key="1">
    <source>
        <dbReference type="ARBA" id="ARBA00005331"/>
    </source>
</evidence>
<evidence type="ECO:0000256" key="3">
    <source>
        <dbReference type="SAM" id="MobiDB-lite"/>
    </source>
</evidence>
<evidence type="ECO:0000313" key="5">
    <source>
        <dbReference type="EMBL" id="PGH36940.1"/>
    </source>
</evidence>
<reference evidence="5 6" key="1">
    <citation type="submission" date="2017-10" db="EMBL/GenBank/DDBJ databases">
        <title>Comparative genomics in systemic dimorphic fungi from Ajellomycetaceae.</title>
        <authorList>
            <person name="Munoz J.F."/>
            <person name="Mcewen J.G."/>
            <person name="Clay O.K."/>
            <person name="Cuomo C.A."/>
        </authorList>
    </citation>
    <scope>NUCLEOTIDE SEQUENCE [LARGE SCALE GENOMIC DNA]</scope>
    <source>
        <strain evidence="5 6">UAMH4076</strain>
    </source>
</reference>
<feature type="domain" description="Autophagy-related protein 16" evidence="4">
    <location>
        <begin position="7"/>
        <end position="208"/>
    </location>
</feature>
<evidence type="ECO:0000313" key="6">
    <source>
        <dbReference type="Proteomes" id="UP000226031"/>
    </source>
</evidence>
<comment type="caution">
    <text evidence="5">The sequence shown here is derived from an EMBL/GenBank/DDBJ whole genome shotgun (WGS) entry which is preliminary data.</text>
</comment>
<keyword evidence="6" id="KW-1185">Reference proteome</keyword>
<proteinExistence type="inferred from homology"/>
<dbReference type="EMBL" id="PDND01000002">
    <property type="protein sequence ID" value="PGH36940.1"/>
    <property type="molecule type" value="Genomic_DNA"/>
</dbReference>
<evidence type="ECO:0000259" key="4">
    <source>
        <dbReference type="Pfam" id="PF08614"/>
    </source>
</evidence>
<dbReference type="STRING" id="73230.A0A2B7ZUH0"/>
<name>A0A2B7ZUH0_9EURO</name>
<dbReference type="InterPro" id="IPR013923">
    <property type="entry name" value="Autophagy-rel_prot_16_dom"/>
</dbReference>
<dbReference type="Pfam" id="PF08614">
    <property type="entry name" value="ATG16"/>
    <property type="match status" value="1"/>
</dbReference>
<comment type="similarity">
    <text evidence="1">Belongs to the ATG16 family.</text>
</comment>
<feature type="coiled-coil region" evidence="2">
    <location>
        <begin position="161"/>
        <end position="195"/>
    </location>
</feature>
<dbReference type="CDD" id="cd22887">
    <property type="entry name" value="Atg16_CCD"/>
    <property type="match status" value="1"/>
</dbReference>
<feature type="coiled-coil region" evidence="2">
    <location>
        <begin position="91"/>
        <end position="129"/>
    </location>
</feature>
<dbReference type="Proteomes" id="UP000226031">
    <property type="component" value="Unassembled WGS sequence"/>
</dbReference>
<feature type="region of interest" description="Disordered" evidence="3">
    <location>
        <begin position="37"/>
        <end position="84"/>
    </location>
</feature>
<gene>
    <name evidence="5" type="ORF">GX50_00175</name>
</gene>
<evidence type="ECO:0000256" key="2">
    <source>
        <dbReference type="SAM" id="Coils"/>
    </source>
</evidence>
<protein>
    <recommendedName>
        <fullName evidence="4">Autophagy-related protein 16 domain-containing protein</fullName>
    </recommendedName>
</protein>
<sequence>MSNWREEYFLALGVRDAREQANAAIYDAYTRLADRTSRLHPQHQSHPSTSSASHRTGSPAGSGNNNNNKKPTPSSKQQHGNETQPHHDMLLAAARQDLSEAQRSRTELVDKLSKTSAELEKLRRKTNADARRIEALVAERALLLTRVKDRDEELRGKAKLLDNVQTELVSLNLQFNMAEDRAKRLETENKELVDRWMARMGQEAEAMNKASKFS</sequence>
<dbReference type="AlphaFoldDB" id="A0A2B7ZUH0"/>
<feature type="compositionally biased region" description="Low complexity" evidence="3">
    <location>
        <begin position="44"/>
        <end position="76"/>
    </location>
</feature>
<accession>A0A2B7ZUH0</accession>
<keyword evidence="2" id="KW-0175">Coiled coil</keyword>